<dbReference type="InterPro" id="IPR013934">
    <property type="entry name" value="Utp13_C"/>
</dbReference>
<dbReference type="GO" id="GO:0034511">
    <property type="term" value="F:U3 snoRNA binding"/>
    <property type="evidence" value="ECO:0007669"/>
    <property type="project" value="TreeGrafter"/>
</dbReference>
<dbReference type="GO" id="GO:0000472">
    <property type="term" value="P:endonucleolytic cleavage to generate mature 5'-end of SSU-rRNA from (SSU-rRNA, 5.8S rRNA, LSU-rRNA)"/>
    <property type="evidence" value="ECO:0007669"/>
    <property type="project" value="TreeGrafter"/>
</dbReference>
<evidence type="ECO:0000259" key="8">
    <source>
        <dbReference type="Pfam" id="PF08625"/>
    </source>
</evidence>
<dbReference type="PANTHER" id="PTHR19854">
    <property type="entry name" value="TRANSDUCIN BETA-LIKE 3"/>
    <property type="match status" value="1"/>
</dbReference>
<dbReference type="SUPFAM" id="SSF50978">
    <property type="entry name" value="WD40 repeat-like"/>
    <property type="match status" value="1"/>
</dbReference>
<dbReference type="AlphaFoldDB" id="A0A835D0I0"/>
<comment type="subcellular location">
    <subcellularLocation>
        <location evidence="1">Nucleus</location>
        <location evidence="1">Nucleolus</location>
    </subcellularLocation>
</comment>
<keyword evidence="4" id="KW-0539">Nucleus</keyword>
<dbReference type="Gene3D" id="2.130.10.10">
    <property type="entry name" value="YVTN repeat-like/Quinoprotein amine dehydrogenase"/>
    <property type="match status" value="3"/>
</dbReference>
<dbReference type="EMBL" id="JABCRI010000023">
    <property type="protein sequence ID" value="KAF8378925.1"/>
    <property type="molecule type" value="Genomic_DNA"/>
</dbReference>
<dbReference type="OMA" id="TIDAHDD"/>
<dbReference type="OrthoDB" id="5414888at2759"/>
<keyword evidence="7" id="KW-1133">Transmembrane helix</keyword>
<dbReference type="GO" id="GO:0030686">
    <property type="term" value="C:90S preribosome"/>
    <property type="evidence" value="ECO:0007669"/>
    <property type="project" value="TreeGrafter"/>
</dbReference>
<protein>
    <recommendedName>
        <fullName evidence="8">U3 small nucleolar RNA-associated protein 13 C-terminal domain-containing protein</fullName>
    </recommendedName>
</protein>
<organism evidence="9 10">
    <name type="scientific">Tetracentron sinense</name>
    <name type="common">Spur-leaf</name>
    <dbReference type="NCBI Taxonomy" id="13715"/>
    <lineage>
        <taxon>Eukaryota</taxon>
        <taxon>Viridiplantae</taxon>
        <taxon>Streptophyta</taxon>
        <taxon>Embryophyta</taxon>
        <taxon>Tracheophyta</taxon>
        <taxon>Spermatophyta</taxon>
        <taxon>Magnoliopsida</taxon>
        <taxon>Trochodendrales</taxon>
        <taxon>Trochodendraceae</taxon>
        <taxon>Tetracentron</taxon>
    </lineage>
</organism>
<sequence>MIPRLDEAMANIDVVCSPVSQKALSENRLSPRDHLESYTSDYTIQVLVGTAWSIFPGTVFMLLLAGALLGVLKGVVLVVFTATAGASSCYFLSKLIGSPQSVFSSLHLHRPPSSCLCHCQDHRAKGIQLGITLMSIQISHHINANCRPISTYVEFPLKFAATGASASAMGAVWPCLGFSGMFRGIAHHVSFSIPLSKLLHDSRNCFISLLAGALFGLLKSVVLDVFTDTVGASSCYFLSKLVGRPLVFSLWPDKLNFFQAQVVNLSDLRNYGFKTTVPTYEVLETVCVIHPGIHLASCLGSYEQHSRRKKKNVTPPIYFLTVGERGIVRIWSSKGAACLFEQQSSDATVSSDKDGSRRGFTAAIVLPLDQGLLCVTADQQFLVYFPMQSLEEKLELNLSKRLVGYSEEIVDMKFLGEEEHFLAVATNLEQVRVYDLESMSCSYVLAGHTDTVLCLDTCVSSYGRTLLVTGSKNNNSPVVFVPVRSNFFVVLISSNDGSLLLHERMNDFHLVWSLDGLLEDADQAINLKARAVVAAHDKDINSLAVSPNDNLVCSGPRSDRTACLWRLPDLVSIVVLKGHKRGIWSVEFSPVDQCVIIASGDKTIKIWAISDGADGLVKLWTVKTNECMATYDQHDDKVWALTVGKKTEMLATGGSDAVINLWHDSTAADKEEAFHRELYSNQHLLLLKYGVPLVLAVHVVQMQSQEMENALSDADYTKAIQIAFELRRPHKLFDMFAELCRRRNAEKQMEKAIPALGKEEFCLLFEYVREWNTKPKLCHVAQFVLFKVFNVLRPTEIIKISGVGEFLEGLIPYSQRHFIRIDGLIRSTFLLDYTLTGMSVIELETDVRELKDEPVMHSDDKNSNEEPLVESAGEQVRTLVETKKISSKKRKSHKSREGADKKVKEVVFLDASTISLQA</sequence>
<feature type="transmembrane region" description="Helical" evidence="7">
    <location>
        <begin position="71"/>
        <end position="93"/>
    </location>
</feature>
<feature type="transmembrane region" description="Helical" evidence="7">
    <location>
        <begin position="42"/>
        <end position="64"/>
    </location>
</feature>
<evidence type="ECO:0000313" key="9">
    <source>
        <dbReference type="EMBL" id="KAF8378925.1"/>
    </source>
</evidence>
<accession>A0A835D0I0</accession>
<dbReference type="Pfam" id="PF00400">
    <property type="entry name" value="WD40"/>
    <property type="match status" value="4"/>
</dbReference>
<dbReference type="Pfam" id="PF08625">
    <property type="entry name" value="Utp13"/>
    <property type="match status" value="1"/>
</dbReference>
<dbReference type="InterPro" id="IPR001680">
    <property type="entry name" value="WD40_rpt"/>
</dbReference>
<reference evidence="9 10" key="1">
    <citation type="submission" date="2020-04" db="EMBL/GenBank/DDBJ databases">
        <title>Plant Genome Project.</title>
        <authorList>
            <person name="Zhang R.-G."/>
        </authorList>
    </citation>
    <scope>NUCLEOTIDE SEQUENCE [LARGE SCALE GENOMIC DNA]</scope>
    <source>
        <strain evidence="9">YNK0</strain>
        <tissue evidence="9">Leaf</tissue>
    </source>
</reference>
<dbReference type="PANTHER" id="PTHR19854:SF15">
    <property type="entry name" value="TRANSDUCIN BETA-LIKE PROTEIN 3"/>
    <property type="match status" value="1"/>
</dbReference>
<name>A0A835D0I0_TETSI</name>
<evidence type="ECO:0000256" key="6">
    <source>
        <dbReference type="SAM" id="MobiDB-lite"/>
    </source>
</evidence>
<dbReference type="GO" id="GO:0000480">
    <property type="term" value="P:endonucleolytic cleavage in 5'-ETS of tricistronic rRNA transcript (SSU-rRNA, 5.8S rRNA, LSU-rRNA)"/>
    <property type="evidence" value="ECO:0007669"/>
    <property type="project" value="TreeGrafter"/>
</dbReference>
<evidence type="ECO:0000256" key="1">
    <source>
        <dbReference type="ARBA" id="ARBA00004604"/>
    </source>
</evidence>
<dbReference type="InterPro" id="IPR015943">
    <property type="entry name" value="WD40/YVTN_repeat-like_dom_sf"/>
</dbReference>
<feature type="domain" description="U3 small nucleolar RNA-associated protein 13 C-terminal" evidence="8">
    <location>
        <begin position="705"/>
        <end position="838"/>
    </location>
</feature>
<dbReference type="InterPro" id="IPR036322">
    <property type="entry name" value="WD40_repeat_dom_sf"/>
</dbReference>
<feature type="repeat" description="WD" evidence="5">
    <location>
        <begin position="576"/>
        <end position="612"/>
    </location>
</feature>
<gene>
    <name evidence="9" type="ORF">HHK36_030274</name>
</gene>
<feature type="compositionally biased region" description="Basic and acidic residues" evidence="6">
    <location>
        <begin position="852"/>
        <end position="864"/>
    </location>
</feature>
<keyword evidence="7" id="KW-0472">Membrane</keyword>
<evidence type="ECO:0000256" key="7">
    <source>
        <dbReference type="SAM" id="Phobius"/>
    </source>
</evidence>
<proteinExistence type="predicted"/>
<keyword evidence="10" id="KW-1185">Reference proteome</keyword>
<keyword evidence="3" id="KW-0677">Repeat</keyword>
<dbReference type="PROSITE" id="PS50294">
    <property type="entry name" value="WD_REPEATS_REGION"/>
    <property type="match status" value="2"/>
</dbReference>
<keyword evidence="7" id="KW-0812">Transmembrane</keyword>
<keyword evidence="2 5" id="KW-0853">WD repeat</keyword>
<comment type="caution">
    <text evidence="9">The sequence shown here is derived from an EMBL/GenBank/DDBJ whole genome shotgun (WGS) entry which is preliminary data.</text>
</comment>
<evidence type="ECO:0000256" key="4">
    <source>
        <dbReference type="ARBA" id="ARBA00023242"/>
    </source>
</evidence>
<dbReference type="PROSITE" id="PS50082">
    <property type="entry name" value="WD_REPEATS_2"/>
    <property type="match status" value="2"/>
</dbReference>
<feature type="repeat" description="WD" evidence="5">
    <location>
        <begin position="631"/>
        <end position="662"/>
    </location>
</feature>
<evidence type="ECO:0000256" key="5">
    <source>
        <dbReference type="PROSITE-ProRule" id="PRU00221"/>
    </source>
</evidence>
<evidence type="ECO:0000256" key="3">
    <source>
        <dbReference type="ARBA" id="ARBA00022737"/>
    </source>
</evidence>
<dbReference type="Proteomes" id="UP000655225">
    <property type="component" value="Unassembled WGS sequence"/>
</dbReference>
<dbReference type="SMART" id="SM00320">
    <property type="entry name" value="WD40"/>
    <property type="match status" value="5"/>
</dbReference>
<feature type="region of interest" description="Disordered" evidence="6">
    <location>
        <begin position="852"/>
        <end position="875"/>
    </location>
</feature>
<evidence type="ECO:0000256" key="2">
    <source>
        <dbReference type="ARBA" id="ARBA00022574"/>
    </source>
</evidence>
<evidence type="ECO:0000313" key="10">
    <source>
        <dbReference type="Proteomes" id="UP000655225"/>
    </source>
</evidence>
<dbReference type="GO" id="GO:0032040">
    <property type="term" value="C:small-subunit processome"/>
    <property type="evidence" value="ECO:0007669"/>
    <property type="project" value="InterPro"/>
</dbReference>